<organism evidence="3 4">
    <name type="scientific">Bacillus salitolerans</name>
    <dbReference type="NCBI Taxonomy" id="1437434"/>
    <lineage>
        <taxon>Bacteria</taxon>
        <taxon>Bacillati</taxon>
        <taxon>Bacillota</taxon>
        <taxon>Bacilli</taxon>
        <taxon>Bacillales</taxon>
        <taxon>Bacillaceae</taxon>
        <taxon>Bacillus</taxon>
    </lineage>
</organism>
<keyword evidence="4" id="KW-1185">Reference proteome</keyword>
<feature type="transmembrane region" description="Helical" evidence="1">
    <location>
        <begin position="64"/>
        <end position="84"/>
    </location>
</feature>
<keyword evidence="1" id="KW-0812">Transmembrane</keyword>
<feature type="domain" description="HD-GYP" evidence="2">
    <location>
        <begin position="160"/>
        <end position="357"/>
    </location>
</feature>
<dbReference type="EC" id="3.1.4.-" evidence="3"/>
<dbReference type="CDD" id="cd00077">
    <property type="entry name" value="HDc"/>
    <property type="match status" value="1"/>
</dbReference>
<dbReference type="InterPro" id="IPR003607">
    <property type="entry name" value="HD/PDEase_dom"/>
</dbReference>
<dbReference type="InterPro" id="IPR006675">
    <property type="entry name" value="HDIG_dom"/>
</dbReference>
<dbReference type="Proteomes" id="UP001597214">
    <property type="component" value="Unassembled WGS sequence"/>
</dbReference>
<dbReference type="PROSITE" id="PS51832">
    <property type="entry name" value="HD_GYP"/>
    <property type="match status" value="1"/>
</dbReference>
<feature type="transmembrane region" description="Helical" evidence="1">
    <location>
        <begin position="35"/>
        <end position="57"/>
    </location>
</feature>
<dbReference type="RefSeq" id="WP_377928544.1">
    <property type="nucleotide sequence ID" value="NZ_JBHUEM010000020.1"/>
</dbReference>
<dbReference type="Pfam" id="PF13487">
    <property type="entry name" value="HD_5"/>
    <property type="match status" value="1"/>
</dbReference>
<evidence type="ECO:0000313" key="3">
    <source>
        <dbReference type="EMBL" id="MFD1737339.1"/>
    </source>
</evidence>
<dbReference type="Gene3D" id="1.10.3210.10">
    <property type="entry name" value="Hypothetical protein af1432"/>
    <property type="match status" value="1"/>
</dbReference>
<dbReference type="InterPro" id="IPR037522">
    <property type="entry name" value="HD_GYP_dom"/>
</dbReference>
<proteinExistence type="predicted"/>
<feature type="transmembrane region" description="Helical" evidence="1">
    <location>
        <begin position="9"/>
        <end position="29"/>
    </location>
</feature>
<dbReference type="NCBIfam" id="TIGR00277">
    <property type="entry name" value="HDIG"/>
    <property type="match status" value="1"/>
</dbReference>
<dbReference type="PANTHER" id="PTHR43155:SF2">
    <property type="entry name" value="CYCLIC DI-GMP PHOSPHODIESTERASE PA4108"/>
    <property type="match status" value="1"/>
</dbReference>
<dbReference type="GO" id="GO:0016787">
    <property type="term" value="F:hydrolase activity"/>
    <property type="evidence" value="ECO:0007669"/>
    <property type="project" value="UniProtKB-KW"/>
</dbReference>
<feature type="transmembrane region" description="Helical" evidence="1">
    <location>
        <begin position="130"/>
        <end position="150"/>
    </location>
</feature>
<accession>A0ABW4LQ93</accession>
<sequence>MRIEKVLKLIWISVAIGIFFNLFVSYIFLNGPSREFHLLNIVLGLSWIPFTITYRYIKESWREILFIANMIIVLCLLYYVAPFLDYVLFYFAPLFTILFKKKSLFIGSSISSVIGYGVIIIIHPTLHTTIVTLMIELSFYFVYNLVLYYVTLILTENEKTKVLYEKTMQSLIIAIETKDDYTQGHSKRVSEYSLLLGENLKKKGFPIDINILRVCSLLHDIGKVHTPTNILTKKGKLLPEEFEEIKKHPSKGASILRMLEYPNEIVNAVLHHHERYDGTGYPHGIKGHDIPLYARIIAIGDTFDALTSNRSYRNAFHPDRAKKIILENMVSQFDPALEAAFVEVYPSFLPIVPRNSNIDEDNHTEV</sequence>
<name>A0ABW4LQ93_9BACI</name>
<keyword evidence="1" id="KW-0472">Membrane</keyword>
<keyword evidence="3" id="KW-0378">Hydrolase</keyword>
<evidence type="ECO:0000256" key="1">
    <source>
        <dbReference type="SAM" id="Phobius"/>
    </source>
</evidence>
<keyword evidence="1" id="KW-1133">Transmembrane helix</keyword>
<dbReference type="PANTHER" id="PTHR43155">
    <property type="entry name" value="CYCLIC DI-GMP PHOSPHODIESTERASE PA4108-RELATED"/>
    <property type="match status" value="1"/>
</dbReference>
<dbReference type="SUPFAM" id="SSF109604">
    <property type="entry name" value="HD-domain/PDEase-like"/>
    <property type="match status" value="1"/>
</dbReference>
<gene>
    <name evidence="3" type="ORF">ACFSCX_12315</name>
</gene>
<protein>
    <submittedName>
        <fullName evidence="3">HD-GYP domain-containing protein</fullName>
        <ecNumber evidence="3">3.1.4.-</ecNumber>
    </submittedName>
</protein>
<feature type="transmembrane region" description="Helical" evidence="1">
    <location>
        <begin position="104"/>
        <end position="123"/>
    </location>
</feature>
<reference evidence="4" key="1">
    <citation type="journal article" date="2019" name="Int. J. Syst. Evol. Microbiol.">
        <title>The Global Catalogue of Microorganisms (GCM) 10K type strain sequencing project: providing services to taxonomists for standard genome sequencing and annotation.</title>
        <authorList>
            <consortium name="The Broad Institute Genomics Platform"/>
            <consortium name="The Broad Institute Genome Sequencing Center for Infectious Disease"/>
            <person name="Wu L."/>
            <person name="Ma J."/>
        </authorList>
    </citation>
    <scope>NUCLEOTIDE SEQUENCE [LARGE SCALE GENOMIC DNA]</scope>
    <source>
        <strain evidence="4">CCUG 49339</strain>
    </source>
</reference>
<dbReference type="SMART" id="SM00471">
    <property type="entry name" value="HDc"/>
    <property type="match status" value="1"/>
</dbReference>
<evidence type="ECO:0000259" key="2">
    <source>
        <dbReference type="PROSITE" id="PS51832"/>
    </source>
</evidence>
<comment type="caution">
    <text evidence="3">The sequence shown here is derived from an EMBL/GenBank/DDBJ whole genome shotgun (WGS) entry which is preliminary data.</text>
</comment>
<dbReference type="EMBL" id="JBHUEM010000020">
    <property type="protein sequence ID" value="MFD1737339.1"/>
    <property type="molecule type" value="Genomic_DNA"/>
</dbReference>
<evidence type="ECO:0000313" key="4">
    <source>
        <dbReference type="Proteomes" id="UP001597214"/>
    </source>
</evidence>